<dbReference type="EMBL" id="BPQH01000004">
    <property type="protein sequence ID" value="GJD48894.1"/>
    <property type="molecule type" value="Genomic_DNA"/>
</dbReference>
<dbReference type="PANTHER" id="PTHR43194">
    <property type="entry name" value="HYDROLASE ALPHA/BETA FOLD FAMILY"/>
    <property type="match status" value="1"/>
</dbReference>
<reference evidence="2" key="1">
    <citation type="journal article" date="2021" name="Front. Microbiol.">
        <title>Comprehensive Comparative Genomics and Phenotyping of Methylobacterium Species.</title>
        <authorList>
            <person name="Alessa O."/>
            <person name="Ogura Y."/>
            <person name="Fujitani Y."/>
            <person name="Takami H."/>
            <person name="Hayashi T."/>
            <person name="Sahin N."/>
            <person name="Tani A."/>
        </authorList>
    </citation>
    <scope>NUCLEOTIDE SEQUENCE</scope>
    <source>
        <strain evidence="2">KCTC 52305</strain>
    </source>
</reference>
<keyword evidence="3" id="KW-1185">Reference proteome</keyword>
<accession>A0ABQ4QVC3</accession>
<evidence type="ECO:0000259" key="1">
    <source>
        <dbReference type="Pfam" id="PF12697"/>
    </source>
</evidence>
<feature type="domain" description="AB hydrolase-1" evidence="1">
    <location>
        <begin position="65"/>
        <end position="304"/>
    </location>
</feature>
<sequence>MAPVSTAGPPDPTLNAPLAAFAGAPPPAPAWFREVLAAAPEAGSLTVAGARIETLSWGERGRPGLLLLHGSGAHAGWWRFIAPFLADGHRVAALSWSGMGGSDWREAYGLDLFADEAERAAEAAGLFAAGPPLMVGHSFGSLPMLALAGRSGPRWRGAVLVDPPIFSPERRHRPARGDGAARTHRVYPTLAEALARFRFAPVQPCDTPYIADLIARESLKPVAGGFTWRFDPALWGRLRLPDRAALVGAARCPLALVCGARSDLMRPADAAYVTRLLPAGSPRIDVPEAYHHVMVDQPLAFVAALRALLAAWPGERSRPA</sequence>
<protein>
    <recommendedName>
        <fullName evidence="1">AB hydrolase-1 domain-containing protein</fullName>
    </recommendedName>
</protein>
<comment type="caution">
    <text evidence="2">The sequence shown here is derived from an EMBL/GenBank/DDBJ whole genome shotgun (WGS) entry which is preliminary data.</text>
</comment>
<dbReference type="InterPro" id="IPR000073">
    <property type="entry name" value="AB_hydrolase_1"/>
</dbReference>
<name>A0ABQ4QVC3_9HYPH</name>
<organism evidence="2 3">
    <name type="scientific">Methylobacterium crusticola</name>
    <dbReference type="NCBI Taxonomy" id="1697972"/>
    <lineage>
        <taxon>Bacteria</taxon>
        <taxon>Pseudomonadati</taxon>
        <taxon>Pseudomonadota</taxon>
        <taxon>Alphaproteobacteria</taxon>
        <taxon>Hyphomicrobiales</taxon>
        <taxon>Methylobacteriaceae</taxon>
        <taxon>Methylobacterium</taxon>
    </lineage>
</organism>
<dbReference type="PANTHER" id="PTHR43194:SF2">
    <property type="entry name" value="PEROXISOMAL MEMBRANE PROTEIN LPX1"/>
    <property type="match status" value="1"/>
</dbReference>
<dbReference type="InterPro" id="IPR050228">
    <property type="entry name" value="Carboxylesterase_BioH"/>
</dbReference>
<dbReference type="Proteomes" id="UP001055167">
    <property type="component" value="Unassembled WGS sequence"/>
</dbReference>
<reference evidence="2" key="2">
    <citation type="submission" date="2021-08" db="EMBL/GenBank/DDBJ databases">
        <authorList>
            <person name="Tani A."/>
            <person name="Ola A."/>
            <person name="Ogura Y."/>
            <person name="Katsura K."/>
            <person name="Hayashi T."/>
        </authorList>
    </citation>
    <scope>NUCLEOTIDE SEQUENCE</scope>
    <source>
        <strain evidence="2">KCTC 52305</strain>
    </source>
</reference>
<gene>
    <name evidence="2" type="ORF">OPKNFCMD_1620</name>
</gene>
<evidence type="ECO:0000313" key="3">
    <source>
        <dbReference type="Proteomes" id="UP001055167"/>
    </source>
</evidence>
<dbReference type="InterPro" id="IPR029058">
    <property type="entry name" value="AB_hydrolase_fold"/>
</dbReference>
<evidence type="ECO:0000313" key="2">
    <source>
        <dbReference type="EMBL" id="GJD48894.1"/>
    </source>
</evidence>
<proteinExistence type="predicted"/>
<dbReference type="SUPFAM" id="SSF53474">
    <property type="entry name" value="alpha/beta-Hydrolases"/>
    <property type="match status" value="1"/>
</dbReference>
<dbReference type="Pfam" id="PF12697">
    <property type="entry name" value="Abhydrolase_6"/>
    <property type="match status" value="1"/>
</dbReference>
<dbReference type="Gene3D" id="3.40.50.1820">
    <property type="entry name" value="alpha/beta hydrolase"/>
    <property type="match status" value="1"/>
</dbReference>
<dbReference type="RefSeq" id="WP_128562232.1">
    <property type="nucleotide sequence ID" value="NZ_BPQH01000004.1"/>
</dbReference>